<sequence>MTPSGFVGSAAERLSCKRSASGKLSNLTLGTLLNAKFDIMPTRDLPIVKPDTAPTGEFPSVKCGIRLAGMLSNA</sequence>
<dbReference type="Proteomes" id="UP000050794">
    <property type="component" value="Unassembled WGS sequence"/>
</dbReference>
<name>A0A183VEB3_TOXCA</name>
<proteinExistence type="predicted"/>
<protein>
    <submittedName>
        <fullName evidence="3">Transposase</fullName>
    </submittedName>
</protein>
<keyword evidence="2" id="KW-1185">Reference proteome</keyword>
<dbReference type="WBParaSite" id="TCNE_0001908701-mRNA-1">
    <property type="protein sequence ID" value="TCNE_0001908701-mRNA-1"/>
    <property type="gene ID" value="TCNE_0001908701"/>
</dbReference>
<evidence type="ECO:0000313" key="1">
    <source>
        <dbReference type="EMBL" id="VDM50404.1"/>
    </source>
</evidence>
<reference evidence="1 2" key="2">
    <citation type="submission" date="2018-11" db="EMBL/GenBank/DDBJ databases">
        <authorList>
            <consortium name="Pathogen Informatics"/>
        </authorList>
    </citation>
    <scope>NUCLEOTIDE SEQUENCE [LARGE SCALE GENOMIC DNA]</scope>
</reference>
<evidence type="ECO:0000313" key="3">
    <source>
        <dbReference type="WBParaSite" id="TCNE_0001908701-mRNA-1"/>
    </source>
</evidence>
<evidence type="ECO:0000313" key="2">
    <source>
        <dbReference type="Proteomes" id="UP000050794"/>
    </source>
</evidence>
<dbReference type="EMBL" id="UYWY01026361">
    <property type="protein sequence ID" value="VDM50404.1"/>
    <property type="molecule type" value="Genomic_DNA"/>
</dbReference>
<gene>
    <name evidence="1" type="ORF">TCNE_LOCUS19083</name>
</gene>
<reference evidence="3" key="1">
    <citation type="submission" date="2016-06" db="UniProtKB">
        <authorList>
            <consortium name="WormBaseParasite"/>
        </authorList>
    </citation>
    <scope>IDENTIFICATION</scope>
</reference>
<organism evidence="2 3">
    <name type="scientific">Toxocara canis</name>
    <name type="common">Canine roundworm</name>
    <dbReference type="NCBI Taxonomy" id="6265"/>
    <lineage>
        <taxon>Eukaryota</taxon>
        <taxon>Metazoa</taxon>
        <taxon>Ecdysozoa</taxon>
        <taxon>Nematoda</taxon>
        <taxon>Chromadorea</taxon>
        <taxon>Rhabditida</taxon>
        <taxon>Spirurina</taxon>
        <taxon>Ascaridomorpha</taxon>
        <taxon>Ascaridoidea</taxon>
        <taxon>Toxocaridae</taxon>
        <taxon>Toxocara</taxon>
    </lineage>
</organism>
<dbReference type="AlphaFoldDB" id="A0A183VEB3"/>
<accession>A0A183VEB3</accession>